<feature type="domain" description="Cation/H+ exchanger transmembrane" evidence="8">
    <location>
        <begin position="57"/>
        <end position="438"/>
    </location>
</feature>
<evidence type="ECO:0000256" key="1">
    <source>
        <dbReference type="ARBA" id="ARBA00004141"/>
    </source>
</evidence>
<reference evidence="9" key="2">
    <citation type="submission" date="2020-05" db="EMBL/GenBank/DDBJ databases">
        <authorList>
            <person name="Kim H.-S."/>
            <person name="Proctor R.H."/>
            <person name="Brown D.W."/>
        </authorList>
    </citation>
    <scope>NUCLEOTIDE SEQUENCE</scope>
    <source>
        <strain evidence="9">NRRL 20472</strain>
    </source>
</reference>
<dbReference type="GO" id="GO:0016020">
    <property type="term" value="C:membrane"/>
    <property type="evidence" value="ECO:0007669"/>
    <property type="project" value="UniProtKB-SubCell"/>
</dbReference>
<feature type="transmembrane region" description="Helical" evidence="7">
    <location>
        <begin position="38"/>
        <end position="56"/>
    </location>
</feature>
<reference evidence="9" key="1">
    <citation type="journal article" date="2020" name="BMC Genomics">
        <title>Correction to: Identification and distribution of gene clusters required for synthesis of sphingolipid metabolism inhibitors in diverse species of the filamentous fungus Fusarium.</title>
        <authorList>
            <person name="Kim H.S."/>
            <person name="Lohmar J.M."/>
            <person name="Busman M."/>
            <person name="Brown D.W."/>
            <person name="Naumann T.A."/>
            <person name="Divon H.H."/>
            <person name="Lysoe E."/>
            <person name="Uhlig S."/>
            <person name="Proctor R.H."/>
        </authorList>
    </citation>
    <scope>NUCLEOTIDE SEQUENCE</scope>
    <source>
        <strain evidence="9">NRRL 20472</strain>
    </source>
</reference>
<dbReference type="PANTHER" id="PTHR32468:SF0">
    <property type="entry name" value="K(+)_H(+) ANTIPORTER 1"/>
    <property type="match status" value="1"/>
</dbReference>
<feature type="transmembrane region" description="Helical" evidence="7">
    <location>
        <begin position="387"/>
        <end position="408"/>
    </location>
</feature>
<feature type="transmembrane region" description="Helical" evidence="7">
    <location>
        <begin position="68"/>
        <end position="87"/>
    </location>
</feature>
<sequence>MSTTTTAVAATATGARAPKQGGIFEGMNPTVFNPADPITLFIIQATIVIALTRLLYWPLGKIHEPRVIAEVITGILLGPSVCGRIPGFTDAIFPKEGMAPFRLAANIGLILYLFLVGMEINLMYLLRNWRTAIGVATLDMAIPFGCGVALAYGLYHQFGDDPELAPITFPVFALFIGVAIAITAFPVLCRILTALKLLNTNVGVIVLTSGIINDVVGWILLALCVTLVNSGAGVTSVYILLVAVGYSLVLAYAVRPCFMWVLRKTHSLENGPTEAVVALTILMVFASAFFTSIIGVHSIFGAFMVGLMCPHECGFAIKLTEKIEDLISTLFVPLFFALSGINTNLGLLDSGITWGYVIAVTITAFTTKLFGGTMGAKLNGLVWRESVTIGTLMSCKGLVELIVLNIGLQAKILSTRTFTIFVVMALLTTFATTPLVMWLYPPSYQRKLELWRQGKIDWDGILLGSQGGEAREQEDKDVANRVLVYLRTDGLSSLLSTVSLFTAGHKRQNTEETTIHLEGEKSTAGESLVNTITDTDAPKPLLRIHGCRLVGLTERNSSVMKVSEIEEFAGHDPIIKAFGTSASNTTRDVVVSGHISVVPEASFADTLAGEATKLKSDFILVPWSETGTISELPSFYSASRGDPLANGDFAHLMTNIFDHARQTAAVGLFIDSTLLDPTDNDKSNRMLSRRVSGLSGSEIQEPTAIRFHSAESRRKKCIRVLYTGTDDDVYAFRLALQFAQNENIDVEIISLPDKDASEDLHFSHIKAAIPDSIIDRVAFSELSSEENTSVASSLIQSQPTDKHSTIFILGRSVSTLVAESSSSASGSISLSGTLGSVPANLVKEIKRTGTLDVSLLIVQARYSAGLEGADLGKRQSVASHANVATST</sequence>
<evidence type="ECO:0000259" key="8">
    <source>
        <dbReference type="Pfam" id="PF00999"/>
    </source>
</evidence>
<comment type="caution">
    <text evidence="9">The sequence shown here is derived from an EMBL/GenBank/DDBJ whole genome shotgun (WGS) entry which is preliminary data.</text>
</comment>
<feature type="transmembrane region" description="Helical" evidence="7">
    <location>
        <begin position="420"/>
        <end position="440"/>
    </location>
</feature>
<feature type="transmembrane region" description="Helical" evidence="7">
    <location>
        <begin position="133"/>
        <end position="155"/>
    </location>
</feature>
<dbReference type="GO" id="GO:1902600">
    <property type="term" value="P:proton transmembrane transport"/>
    <property type="evidence" value="ECO:0007669"/>
    <property type="project" value="InterPro"/>
</dbReference>
<organism evidence="9 10">
    <name type="scientific">Fusarium sarcochroum</name>
    <dbReference type="NCBI Taxonomy" id="1208366"/>
    <lineage>
        <taxon>Eukaryota</taxon>
        <taxon>Fungi</taxon>
        <taxon>Dikarya</taxon>
        <taxon>Ascomycota</taxon>
        <taxon>Pezizomycotina</taxon>
        <taxon>Sordariomycetes</taxon>
        <taxon>Hypocreomycetidae</taxon>
        <taxon>Hypocreales</taxon>
        <taxon>Nectriaceae</taxon>
        <taxon>Fusarium</taxon>
        <taxon>Fusarium lateritium species complex</taxon>
    </lineage>
</organism>
<protein>
    <recommendedName>
        <fullName evidence="8">Cation/H+ exchanger transmembrane domain-containing protein</fullName>
    </recommendedName>
</protein>
<dbReference type="AlphaFoldDB" id="A0A8H4TQP7"/>
<dbReference type="Pfam" id="PF00999">
    <property type="entry name" value="Na_H_Exchanger"/>
    <property type="match status" value="1"/>
</dbReference>
<dbReference type="InterPro" id="IPR006153">
    <property type="entry name" value="Cation/H_exchanger_TM"/>
</dbReference>
<proteinExistence type="predicted"/>
<evidence type="ECO:0000256" key="6">
    <source>
        <dbReference type="ARBA" id="ARBA00023136"/>
    </source>
</evidence>
<evidence type="ECO:0000256" key="7">
    <source>
        <dbReference type="SAM" id="Phobius"/>
    </source>
</evidence>
<feature type="transmembrane region" description="Helical" evidence="7">
    <location>
        <begin position="204"/>
        <end position="228"/>
    </location>
</feature>
<evidence type="ECO:0000256" key="5">
    <source>
        <dbReference type="ARBA" id="ARBA00023065"/>
    </source>
</evidence>
<keyword evidence="2" id="KW-0813">Transport</keyword>
<evidence type="ECO:0000256" key="2">
    <source>
        <dbReference type="ARBA" id="ARBA00022448"/>
    </source>
</evidence>
<feature type="transmembrane region" description="Helical" evidence="7">
    <location>
        <begin position="326"/>
        <end position="347"/>
    </location>
</feature>
<evidence type="ECO:0000313" key="9">
    <source>
        <dbReference type="EMBL" id="KAF4962365.1"/>
    </source>
</evidence>
<keyword evidence="5" id="KW-0406">Ion transport</keyword>
<keyword evidence="6 7" id="KW-0472">Membrane</keyword>
<dbReference type="GO" id="GO:0015297">
    <property type="term" value="F:antiporter activity"/>
    <property type="evidence" value="ECO:0007669"/>
    <property type="project" value="InterPro"/>
</dbReference>
<keyword evidence="4 7" id="KW-1133">Transmembrane helix</keyword>
<feature type="transmembrane region" description="Helical" evidence="7">
    <location>
        <begin position="234"/>
        <end position="254"/>
    </location>
</feature>
<dbReference type="Gene3D" id="1.20.1530.20">
    <property type="match status" value="1"/>
</dbReference>
<dbReference type="OrthoDB" id="2687058at2759"/>
<evidence type="ECO:0000256" key="3">
    <source>
        <dbReference type="ARBA" id="ARBA00022692"/>
    </source>
</evidence>
<accession>A0A8H4TQP7</accession>
<dbReference type="InterPro" id="IPR038770">
    <property type="entry name" value="Na+/solute_symporter_sf"/>
</dbReference>
<dbReference type="EMBL" id="JABEXW010000548">
    <property type="protein sequence ID" value="KAF4962365.1"/>
    <property type="molecule type" value="Genomic_DNA"/>
</dbReference>
<dbReference type="Proteomes" id="UP000622797">
    <property type="component" value="Unassembled WGS sequence"/>
</dbReference>
<feature type="transmembrane region" description="Helical" evidence="7">
    <location>
        <begin position="167"/>
        <end position="192"/>
    </location>
</feature>
<feature type="transmembrane region" description="Helical" evidence="7">
    <location>
        <begin position="354"/>
        <end position="375"/>
    </location>
</feature>
<feature type="transmembrane region" description="Helical" evidence="7">
    <location>
        <begin position="275"/>
        <end position="306"/>
    </location>
</feature>
<dbReference type="PANTHER" id="PTHR32468">
    <property type="entry name" value="CATION/H + ANTIPORTER"/>
    <property type="match status" value="1"/>
</dbReference>
<feature type="transmembrane region" description="Helical" evidence="7">
    <location>
        <begin position="107"/>
        <end position="126"/>
    </location>
</feature>
<comment type="subcellular location">
    <subcellularLocation>
        <location evidence="1">Membrane</location>
        <topology evidence="1">Multi-pass membrane protein</topology>
    </subcellularLocation>
</comment>
<name>A0A8H4TQP7_9HYPO</name>
<dbReference type="InterPro" id="IPR050794">
    <property type="entry name" value="CPA2_transporter"/>
</dbReference>
<gene>
    <name evidence="9" type="ORF">FSARC_9573</name>
</gene>
<evidence type="ECO:0000313" key="10">
    <source>
        <dbReference type="Proteomes" id="UP000622797"/>
    </source>
</evidence>
<keyword evidence="3 7" id="KW-0812">Transmembrane</keyword>
<keyword evidence="10" id="KW-1185">Reference proteome</keyword>
<evidence type="ECO:0000256" key="4">
    <source>
        <dbReference type="ARBA" id="ARBA00022989"/>
    </source>
</evidence>